<evidence type="ECO:0000256" key="1">
    <source>
        <dbReference type="SAM" id="Phobius"/>
    </source>
</evidence>
<dbReference type="Proteomes" id="UP000051223">
    <property type="component" value="Unassembled WGS sequence"/>
</dbReference>
<organism evidence="2 3">
    <name type="scientific">Lactobacillus hamsteri DSM 5661 = JCM 6256</name>
    <dbReference type="NCBI Taxonomy" id="1423754"/>
    <lineage>
        <taxon>Bacteria</taxon>
        <taxon>Bacillati</taxon>
        <taxon>Bacillota</taxon>
        <taxon>Bacilli</taxon>
        <taxon>Lactobacillales</taxon>
        <taxon>Lactobacillaceae</taxon>
        <taxon>Lactobacillus</taxon>
    </lineage>
</organism>
<name>A0A0R1Y7A7_9LACO</name>
<feature type="transmembrane region" description="Helical" evidence="1">
    <location>
        <begin position="90"/>
        <end position="114"/>
    </location>
</feature>
<keyword evidence="1" id="KW-0812">Transmembrane</keyword>
<dbReference type="PATRIC" id="fig|1423754.3.peg.1438"/>
<evidence type="ECO:0000313" key="2">
    <source>
        <dbReference type="EMBL" id="KRM38159.1"/>
    </source>
</evidence>
<feature type="transmembrane region" description="Helical" evidence="1">
    <location>
        <begin position="16"/>
        <end position="34"/>
    </location>
</feature>
<evidence type="ECO:0000313" key="3">
    <source>
        <dbReference type="Proteomes" id="UP000051223"/>
    </source>
</evidence>
<keyword evidence="1" id="KW-0472">Membrane</keyword>
<dbReference type="RefSeq" id="WP_025080854.1">
    <property type="nucleotide sequence ID" value="NZ_AZGI01000051.1"/>
</dbReference>
<feature type="transmembrane region" description="Helical" evidence="1">
    <location>
        <begin position="40"/>
        <end position="63"/>
    </location>
</feature>
<dbReference type="AlphaFoldDB" id="A0A0R1Y7A7"/>
<dbReference type="eggNOG" id="ENOG5030ASQ">
    <property type="taxonomic scope" value="Bacteria"/>
</dbReference>
<sequence length="147" mass="16667">MNVNSEELINFKKKKSLRYIVAESAMLIGGILSFGKFTNLPLFIIGSLLLIAGIFTFFFSGWIMMSKAKYRELEEAAEDSTTFKEIVNEFGIGMTIAGIIFIAALVIGGIFILYILSHSWIKTVFMVIAFEFVSDLRGYFKLKYQEE</sequence>
<keyword evidence="3" id="KW-1185">Reference proteome</keyword>
<reference evidence="2 3" key="1">
    <citation type="journal article" date="2015" name="Genome Announc.">
        <title>Expanding the biotechnology potential of lactobacilli through comparative genomics of 213 strains and associated genera.</title>
        <authorList>
            <person name="Sun Z."/>
            <person name="Harris H.M."/>
            <person name="McCann A."/>
            <person name="Guo C."/>
            <person name="Argimon S."/>
            <person name="Zhang W."/>
            <person name="Yang X."/>
            <person name="Jeffery I.B."/>
            <person name="Cooney J.C."/>
            <person name="Kagawa T.F."/>
            <person name="Liu W."/>
            <person name="Song Y."/>
            <person name="Salvetti E."/>
            <person name="Wrobel A."/>
            <person name="Rasinkangas P."/>
            <person name="Parkhill J."/>
            <person name="Rea M.C."/>
            <person name="O'Sullivan O."/>
            <person name="Ritari J."/>
            <person name="Douillard F.P."/>
            <person name="Paul Ross R."/>
            <person name="Yang R."/>
            <person name="Briner A.E."/>
            <person name="Felis G.E."/>
            <person name="de Vos W.M."/>
            <person name="Barrangou R."/>
            <person name="Klaenhammer T.R."/>
            <person name="Caufield P.W."/>
            <person name="Cui Y."/>
            <person name="Zhang H."/>
            <person name="O'Toole P.W."/>
        </authorList>
    </citation>
    <scope>NUCLEOTIDE SEQUENCE [LARGE SCALE GENOMIC DNA]</scope>
    <source>
        <strain evidence="2 3">DSM 5661</strain>
    </source>
</reference>
<protein>
    <submittedName>
        <fullName evidence="2">Uncharacterized protein</fullName>
    </submittedName>
</protein>
<proteinExistence type="predicted"/>
<gene>
    <name evidence="2" type="ORF">FC39_GL001399</name>
</gene>
<comment type="caution">
    <text evidence="2">The sequence shown here is derived from an EMBL/GenBank/DDBJ whole genome shotgun (WGS) entry which is preliminary data.</text>
</comment>
<dbReference type="EMBL" id="AZGI01000051">
    <property type="protein sequence ID" value="KRM38159.1"/>
    <property type="molecule type" value="Genomic_DNA"/>
</dbReference>
<accession>A0A0R1Y7A7</accession>
<keyword evidence="1" id="KW-1133">Transmembrane helix</keyword>